<reference evidence="9" key="1">
    <citation type="journal article" date="2019" name="Int. J. Syst. Evol. Microbiol.">
        <title>The Global Catalogue of Microorganisms (GCM) 10K type strain sequencing project: providing services to taxonomists for standard genome sequencing and annotation.</title>
        <authorList>
            <consortium name="The Broad Institute Genomics Platform"/>
            <consortium name="The Broad Institute Genome Sequencing Center for Infectious Disease"/>
            <person name="Wu L."/>
            <person name="Ma J."/>
        </authorList>
    </citation>
    <scope>NUCLEOTIDE SEQUENCE [LARGE SCALE GENOMIC DNA]</scope>
    <source>
        <strain evidence="9">JCM 18532</strain>
    </source>
</reference>
<keyword evidence="5 6" id="KW-0456">Lyase</keyword>
<feature type="binding site" evidence="6">
    <location>
        <position position="38"/>
    </location>
    <ligand>
        <name>(6S)-NADPHX</name>
        <dbReference type="ChEBI" id="CHEBI:64076"/>
    </ligand>
</feature>
<dbReference type="PANTHER" id="PTHR12592:SF0">
    <property type="entry name" value="ATP-DEPENDENT (S)-NAD(P)H-HYDRATE DEHYDRATASE"/>
    <property type="match status" value="1"/>
</dbReference>
<proteinExistence type="inferred from homology"/>
<keyword evidence="1 6" id="KW-0547">Nucleotide-binding</keyword>
<dbReference type="NCBIfam" id="TIGR00196">
    <property type="entry name" value="yjeF_cterm"/>
    <property type="match status" value="1"/>
</dbReference>
<dbReference type="Gene3D" id="3.40.1190.20">
    <property type="match status" value="1"/>
</dbReference>
<dbReference type="CDD" id="cd01171">
    <property type="entry name" value="YXKO-related"/>
    <property type="match status" value="1"/>
</dbReference>
<comment type="cofactor">
    <cofactor evidence="6">
        <name>Mg(2+)</name>
        <dbReference type="ChEBI" id="CHEBI:18420"/>
    </cofactor>
</comment>
<gene>
    <name evidence="6" type="primary">nnrD</name>
    <name evidence="8" type="ORF">GCM10023350_30680</name>
</gene>
<name>A0ABP8Z1J1_9ACTN</name>
<keyword evidence="9" id="KW-1185">Reference proteome</keyword>
<evidence type="ECO:0000256" key="1">
    <source>
        <dbReference type="ARBA" id="ARBA00022741"/>
    </source>
</evidence>
<comment type="catalytic activity">
    <reaction evidence="6">
        <text>(6S)-NADPHX + ADP = AMP + phosphate + NADPH + H(+)</text>
        <dbReference type="Rhea" id="RHEA:32235"/>
        <dbReference type="ChEBI" id="CHEBI:15378"/>
        <dbReference type="ChEBI" id="CHEBI:43474"/>
        <dbReference type="ChEBI" id="CHEBI:57783"/>
        <dbReference type="ChEBI" id="CHEBI:64076"/>
        <dbReference type="ChEBI" id="CHEBI:456215"/>
        <dbReference type="ChEBI" id="CHEBI:456216"/>
        <dbReference type="EC" id="4.2.1.136"/>
    </reaction>
</comment>
<comment type="similarity">
    <text evidence="6">Belongs to the NnrD/CARKD family.</text>
</comment>
<evidence type="ECO:0000256" key="6">
    <source>
        <dbReference type="HAMAP-Rule" id="MF_01965"/>
    </source>
</evidence>
<dbReference type="InterPro" id="IPR000631">
    <property type="entry name" value="CARKD"/>
</dbReference>
<dbReference type="PROSITE" id="PS51383">
    <property type="entry name" value="YJEF_C_3"/>
    <property type="match status" value="1"/>
</dbReference>
<comment type="function">
    <text evidence="6">Catalyzes the dehydration of the S-form of NAD(P)HX at the expense of ADP, which is converted to AMP. Together with NAD(P)HX epimerase, which catalyzes the epimerization of the S- and R-forms, the enzyme allows the repair of both epimers of NAD(P)HX, a damaged form of NAD(P)H that is a result of enzymatic or heat-dependent hydration.</text>
</comment>
<evidence type="ECO:0000313" key="8">
    <source>
        <dbReference type="EMBL" id="GAA4743817.1"/>
    </source>
</evidence>
<feature type="binding site" evidence="6">
    <location>
        <position position="225"/>
    </location>
    <ligand>
        <name>AMP</name>
        <dbReference type="ChEBI" id="CHEBI:456215"/>
    </ligand>
</feature>
<dbReference type="EC" id="4.2.1.136" evidence="6"/>
<comment type="caution">
    <text evidence="8">The sequence shown here is derived from an EMBL/GenBank/DDBJ whole genome shotgun (WGS) entry which is preliminary data.</text>
</comment>
<sequence>MVVTPATLRDWALPEPGTGKESRGQVLVVGGSTQTPGAVCLAGEAALRAGAGKLALATVAPTATALAVAVPESQVLGLETDANSIAVSAADDILDRAQDVDVVLVGPGLVDPAASTLLLERVLPRLTCPVVVDALGSAYLTEHPEGLHHLAGQALLNVNPTELVHTAGRDEEGVLRDPLDVARAVAERSRVVVLCGGSTKYVVAPSGQAWVVEGGGPGLGVSGSGDVQAGIVAGLLARCADPAQAAVWGAYVHARIGERLAAAVGTVGYLARDMPEQVPAVVAEVG</sequence>
<accession>A0ABP8Z1J1</accession>
<feature type="domain" description="YjeF C-terminal" evidence="7">
    <location>
        <begin position="3"/>
        <end position="285"/>
    </location>
</feature>
<feature type="binding site" evidence="6">
    <location>
        <position position="108"/>
    </location>
    <ligand>
        <name>(6S)-NADPHX</name>
        <dbReference type="ChEBI" id="CHEBI:64076"/>
    </ligand>
</feature>
<dbReference type="Proteomes" id="UP001499882">
    <property type="component" value="Unassembled WGS sequence"/>
</dbReference>
<dbReference type="Pfam" id="PF01256">
    <property type="entry name" value="Carb_kinase"/>
    <property type="match status" value="1"/>
</dbReference>
<dbReference type="InterPro" id="IPR029056">
    <property type="entry name" value="Ribokinase-like"/>
</dbReference>
<evidence type="ECO:0000256" key="5">
    <source>
        <dbReference type="ARBA" id="ARBA00023239"/>
    </source>
</evidence>
<organism evidence="8 9">
    <name type="scientific">Nocardioides endophyticus</name>
    <dbReference type="NCBI Taxonomy" id="1353775"/>
    <lineage>
        <taxon>Bacteria</taxon>
        <taxon>Bacillati</taxon>
        <taxon>Actinomycetota</taxon>
        <taxon>Actinomycetes</taxon>
        <taxon>Propionibacteriales</taxon>
        <taxon>Nocardioidaceae</taxon>
        <taxon>Nocardioides</taxon>
    </lineage>
</organism>
<dbReference type="PANTHER" id="PTHR12592">
    <property type="entry name" value="ATP-DEPENDENT (S)-NAD(P)H-HYDRATE DEHYDRATASE FAMILY MEMBER"/>
    <property type="match status" value="1"/>
</dbReference>
<evidence type="ECO:0000256" key="4">
    <source>
        <dbReference type="ARBA" id="ARBA00023027"/>
    </source>
</evidence>
<evidence type="ECO:0000313" key="9">
    <source>
        <dbReference type="Proteomes" id="UP001499882"/>
    </source>
</evidence>
<evidence type="ECO:0000256" key="2">
    <source>
        <dbReference type="ARBA" id="ARBA00022840"/>
    </source>
</evidence>
<protein>
    <recommendedName>
        <fullName evidence="6">ADP-dependent (S)-NAD(P)H-hydrate dehydratase</fullName>
        <ecNumber evidence="6">4.2.1.136</ecNumber>
    </recommendedName>
    <alternativeName>
        <fullName evidence="6">ADP-dependent NAD(P)HX dehydratase</fullName>
    </alternativeName>
</protein>
<feature type="binding site" evidence="6">
    <location>
        <position position="226"/>
    </location>
    <ligand>
        <name>(6S)-NADPHX</name>
        <dbReference type="ChEBI" id="CHEBI:64076"/>
    </ligand>
</feature>
<dbReference type="SUPFAM" id="SSF53613">
    <property type="entry name" value="Ribokinase-like"/>
    <property type="match status" value="1"/>
</dbReference>
<dbReference type="HAMAP" id="MF_01965">
    <property type="entry name" value="NADHX_dehydratase"/>
    <property type="match status" value="1"/>
</dbReference>
<evidence type="ECO:0000259" key="7">
    <source>
        <dbReference type="PROSITE" id="PS51383"/>
    </source>
</evidence>
<keyword evidence="4 6" id="KW-0520">NAD</keyword>
<dbReference type="EMBL" id="BAABKN010000019">
    <property type="protein sequence ID" value="GAA4743817.1"/>
    <property type="molecule type" value="Genomic_DNA"/>
</dbReference>
<keyword evidence="3 6" id="KW-0521">NADP</keyword>
<evidence type="ECO:0000256" key="3">
    <source>
        <dbReference type="ARBA" id="ARBA00022857"/>
    </source>
</evidence>
<comment type="catalytic activity">
    <reaction evidence="6">
        <text>(6S)-NADHX + ADP = AMP + phosphate + NADH + H(+)</text>
        <dbReference type="Rhea" id="RHEA:32223"/>
        <dbReference type="ChEBI" id="CHEBI:15378"/>
        <dbReference type="ChEBI" id="CHEBI:43474"/>
        <dbReference type="ChEBI" id="CHEBI:57945"/>
        <dbReference type="ChEBI" id="CHEBI:64074"/>
        <dbReference type="ChEBI" id="CHEBI:456215"/>
        <dbReference type="ChEBI" id="CHEBI:456216"/>
        <dbReference type="EC" id="4.2.1.136"/>
    </reaction>
</comment>
<comment type="subunit">
    <text evidence="6">Homotetramer.</text>
</comment>
<keyword evidence="2 6" id="KW-0067">ATP-binding</keyword>
<comment type="caution">
    <text evidence="6">Lacks conserved residue(s) required for the propagation of feature annotation.</text>
</comment>